<comment type="subcellular location">
    <subcellularLocation>
        <location evidence="1 7 8">Nucleus</location>
    </subcellularLocation>
</comment>
<gene>
    <name evidence="12" type="ORF">FGIG_02980</name>
</gene>
<dbReference type="InterPro" id="IPR000327">
    <property type="entry name" value="POU_dom"/>
</dbReference>
<keyword evidence="13" id="KW-1185">Reference proteome</keyword>
<dbReference type="Proteomes" id="UP000316759">
    <property type="component" value="Unassembled WGS sequence"/>
</dbReference>
<dbReference type="STRING" id="46835.A0A504YZU8"/>
<dbReference type="InterPro" id="IPR017970">
    <property type="entry name" value="Homeobox_CS"/>
</dbReference>
<evidence type="ECO:0000256" key="9">
    <source>
        <dbReference type="RuleBase" id="RU361194"/>
    </source>
</evidence>
<dbReference type="GO" id="GO:0000978">
    <property type="term" value="F:RNA polymerase II cis-regulatory region sequence-specific DNA binding"/>
    <property type="evidence" value="ECO:0007669"/>
    <property type="project" value="TreeGrafter"/>
</dbReference>
<evidence type="ECO:0000256" key="6">
    <source>
        <dbReference type="ARBA" id="ARBA00023242"/>
    </source>
</evidence>
<protein>
    <recommendedName>
        <fullName evidence="9">POU domain protein</fullName>
    </recommendedName>
</protein>
<evidence type="ECO:0000259" key="10">
    <source>
        <dbReference type="PROSITE" id="PS50071"/>
    </source>
</evidence>
<dbReference type="PROSITE" id="PS00465">
    <property type="entry name" value="POU_2"/>
    <property type="match status" value="1"/>
</dbReference>
<feature type="DNA-binding region" description="Homeobox" evidence="7">
    <location>
        <begin position="660"/>
        <end position="719"/>
    </location>
</feature>
<dbReference type="CDD" id="cd00086">
    <property type="entry name" value="homeodomain"/>
    <property type="match status" value="1"/>
</dbReference>
<dbReference type="InterPro" id="IPR013847">
    <property type="entry name" value="POU"/>
</dbReference>
<dbReference type="InterPro" id="IPR009057">
    <property type="entry name" value="Homeodomain-like_sf"/>
</dbReference>
<evidence type="ECO:0000256" key="3">
    <source>
        <dbReference type="ARBA" id="ARBA00023125"/>
    </source>
</evidence>
<dbReference type="GO" id="GO:0005634">
    <property type="term" value="C:nucleus"/>
    <property type="evidence" value="ECO:0007669"/>
    <property type="project" value="UniProtKB-SubCell"/>
</dbReference>
<dbReference type="InterPro" id="IPR050255">
    <property type="entry name" value="POU_domain_TF"/>
</dbReference>
<keyword evidence="6 7" id="KW-0539">Nucleus</keyword>
<evidence type="ECO:0000256" key="8">
    <source>
        <dbReference type="RuleBase" id="RU000682"/>
    </source>
</evidence>
<dbReference type="AlphaFoldDB" id="A0A504YZU8"/>
<comment type="caution">
    <text evidence="12">The sequence shown here is derived from an EMBL/GenBank/DDBJ whole genome shotgun (WGS) entry which is preliminary data.</text>
</comment>
<comment type="similarity">
    <text evidence="9">Belongs to the POU transcription factor family.</text>
</comment>
<dbReference type="SMART" id="SM00389">
    <property type="entry name" value="HOX"/>
    <property type="match status" value="1"/>
</dbReference>
<evidence type="ECO:0000256" key="5">
    <source>
        <dbReference type="ARBA" id="ARBA00023163"/>
    </source>
</evidence>
<dbReference type="GO" id="GO:0000981">
    <property type="term" value="F:DNA-binding transcription factor activity, RNA polymerase II-specific"/>
    <property type="evidence" value="ECO:0007669"/>
    <property type="project" value="InterPro"/>
</dbReference>
<dbReference type="OrthoDB" id="6358449at2759"/>
<keyword evidence="4 7" id="KW-0371">Homeobox</keyword>
<dbReference type="PANTHER" id="PTHR11636">
    <property type="entry name" value="POU DOMAIN"/>
    <property type="match status" value="1"/>
</dbReference>
<dbReference type="Gene3D" id="1.10.260.40">
    <property type="entry name" value="lambda repressor-like DNA-binding domains"/>
    <property type="match status" value="1"/>
</dbReference>
<evidence type="ECO:0000313" key="12">
    <source>
        <dbReference type="EMBL" id="TPP63757.1"/>
    </source>
</evidence>
<dbReference type="PANTHER" id="PTHR11636:SF70">
    <property type="entry name" value="INHIBITORY POU PROTEIN"/>
    <property type="match status" value="1"/>
</dbReference>
<reference evidence="12 13" key="1">
    <citation type="submission" date="2019-04" db="EMBL/GenBank/DDBJ databases">
        <title>Annotation for the trematode Fasciola gigantica.</title>
        <authorList>
            <person name="Choi Y.-J."/>
        </authorList>
    </citation>
    <scope>NUCLEOTIDE SEQUENCE [LARGE SCALE GENOMIC DNA]</scope>
    <source>
        <strain evidence="12">Uganda_cow_1</strain>
    </source>
</reference>
<dbReference type="PROSITE" id="PS51179">
    <property type="entry name" value="POU_3"/>
    <property type="match status" value="1"/>
</dbReference>
<accession>A0A504YZU8</accession>
<evidence type="ECO:0000259" key="11">
    <source>
        <dbReference type="PROSITE" id="PS51179"/>
    </source>
</evidence>
<evidence type="ECO:0000256" key="2">
    <source>
        <dbReference type="ARBA" id="ARBA00023015"/>
    </source>
</evidence>
<dbReference type="Pfam" id="PF00046">
    <property type="entry name" value="Homeodomain"/>
    <property type="match status" value="1"/>
</dbReference>
<evidence type="ECO:0000256" key="1">
    <source>
        <dbReference type="ARBA" id="ARBA00004123"/>
    </source>
</evidence>
<name>A0A504YZU8_FASGI</name>
<proteinExistence type="inferred from homology"/>
<dbReference type="PRINTS" id="PR00028">
    <property type="entry name" value="POUDOMAIN"/>
</dbReference>
<dbReference type="SUPFAM" id="SSF46689">
    <property type="entry name" value="Homeodomain-like"/>
    <property type="match status" value="1"/>
</dbReference>
<dbReference type="PROSITE" id="PS00027">
    <property type="entry name" value="HOMEOBOX_1"/>
    <property type="match status" value="1"/>
</dbReference>
<evidence type="ECO:0000313" key="13">
    <source>
        <dbReference type="Proteomes" id="UP000316759"/>
    </source>
</evidence>
<dbReference type="EMBL" id="SUNJ01005282">
    <property type="protein sequence ID" value="TPP63757.1"/>
    <property type="molecule type" value="Genomic_DNA"/>
</dbReference>
<dbReference type="Gene3D" id="1.10.10.60">
    <property type="entry name" value="Homeodomain-like"/>
    <property type="match status" value="1"/>
</dbReference>
<keyword evidence="2" id="KW-0805">Transcription regulation</keyword>
<feature type="domain" description="Homeobox" evidence="10">
    <location>
        <begin position="658"/>
        <end position="718"/>
    </location>
</feature>
<evidence type="ECO:0000256" key="4">
    <source>
        <dbReference type="ARBA" id="ARBA00023155"/>
    </source>
</evidence>
<dbReference type="SUPFAM" id="SSF47413">
    <property type="entry name" value="lambda repressor-like DNA-binding domains"/>
    <property type="match status" value="1"/>
</dbReference>
<dbReference type="SMART" id="SM00352">
    <property type="entry name" value="POU"/>
    <property type="match status" value="1"/>
</dbReference>
<dbReference type="FunFam" id="1.10.260.40:FF:000007">
    <property type="entry name" value="POU domain protein"/>
    <property type="match status" value="1"/>
</dbReference>
<dbReference type="Pfam" id="PF00157">
    <property type="entry name" value="Pou"/>
    <property type="match status" value="1"/>
</dbReference>
<organism evidence="12 13">
    <name type="scientific">Fasciola gigantica</name>
    <name type="common">Giant liver fluke</name>
    <dbReference type="NCBI Taxonomy" id="46835"/>
    <lineage>
        <taxon>Eukaryota</taxon>
        <taxon>Metazoa</taxon>
        <taxon>Spiralia</taxon>
        <taxon>Lophotrochozoa</taxon>
        <taxon>Platyhelminthes</taxon>
        <taxon>Trematoda</taxon>
        <taxon>Digenea</taxon>
        <taxon>Plagiorchiida</taxon>
        <taxon>Echinostomata</taxon>
        <taxon>Echinostomatoidea</taxon>
        <taxon>Fasciolidae</taxon>
        <taxon>Fasciola</taxon>
    </lineage>
</organism>
<dbReference type="InterPro" id="IPR001356">
    <property type="entry name" value="HD"/>
</dbReference>
<dbReference type="InterPro" id="IPR010982">
    <property type="entry name" value="Lambda_DNA-bd_dom_sf"/>
</dbReference>
<keyword evidence="3 7" id="KW-0238">DNA-binding</keyword>
<evidence type="ECO:0000256" key="7">
    <source>
        <dbReference type="PROSITE-ProRule" id="PRU00108"/>
    </source>
</evidence>
<dbReference type="PROSITE" id="PS50071">
    <property type="entry name" value="HOMEOBOX_2"/>
    <property type="match status" value="1"/>
</dbReference>
<keyword evidence="5 9" id="KW-0804">Transcription</keyword>
<sequence length="745" mass="83301">MVLETNQSPSKFAVTYCQLSAGFQKDSDLHESSKFKQTCMNDTLLSTERSANFLNCQVANMEGLRNAHQKGPGVSTYDISYSGPVMTGMNVNRVDQPTPMNGQFLGDGTGLSVKNYASLDSDPYSAISMLDCVKMTNQHALDSRVSTSAYSDQPAAGTPWNLESCLSNRGPKSSPEVTVMGTNLCELVYNDSGNPLTSLNLTTAFDVGIHDCSTENASTCDEYGRLYRLESALCEDQSRTSTSRLNSDYTQKTHNRKACFANTSDLTPKVCPNITILPWCWRDSNAQLPSLSYSRRVALSDGYLGNQSQPLEMEGEGEEQEKMRMEEKVESMEASFPPTEQNAYRQLCPLPWSTNGTDYGKITNTVVEGTNTQSMRNSSPTMTEDVCKNSESSFCPSSKCTDSTNFHHLKYPIENQPKCSSPSAYSNQLNFSSHETWYHSLGLLSAFTQILAPSHCNHSSRFERDTTVDAAEHENIFPTSEDQFRDDFSPFSQIKAKPHHHSFVSPSGGSSTWAGSLDMNHSVHPYRLDDKQDDDQFGSDLGVPLCTDLFGNLPDSTLEELRHFACIFKQRRMKLGVTQAEVGRALGRMQLGQFGCLSQSTICRFESLTLSHNNMLVLKPILEKWLEQMEMCASSSPGYTELGDPFDAFNQSDGVLESERRRRRTSITEPEKRMLEAYFQVQPKPTSEELGRIANGIRLRKSVVRVWFCNQRQKQKRMQMKQHLSRGAQFHPSPITDANMHCCGE</sequence>
<feature type="domain" description="POU-specific" evidence="11">
    <location>
        <begin position="553"/>
        <end position="630"/>
    </location>
</feature>